<organism evidence="3 4">
    <name type="scientific">Pelagivirga sediminicola</name>
    <dbReference type="NCBI Taxonomy" id="2170575"/>
    <lineage>
        <taxon>Bacteria</taxon>
        <taxon>Pseudomonadati</taxon>
        <taxon>Pseudomonadota</taxon>
        <taxon>Alphaproteobacteria</taxon>
        <taxon>Rhodobacterales</taxon>
        <taxon>Paracoccaceae</taxon>
        <taxon>Pelagivirga</taxon>
    </lineage>
</organism>
<proteinExistence type="predicted"/>
<evidence type="ECO:0000259" key="2">
    <source>
        <dbReference type="Pfam" id="PF23639"/>
    </source>
</evidence>
<dbReference type="Proteomes" id="UP000244446">
    <property type="component" value="Unassembled WGS sequence"/>
</dbReference>
<dbReference type="RefSeq" id="WP_108693206.1">
    <property type="nucleotide sequence ID" value="NZ_QCYH01000012.1"/>
</dbReference>
<keyword evidence="4" id="KW-1185">Reference proteome</keyword>
<dbReference type="Pfam" id="PF13362">
    <property type="entry name" value="Toprim_3"/>
    <property type="match status" value="1"/>
</dbReference>
<evidence type="ECO:0000259" key="1">
    <source>
        <dbReference type="Pfam" id="PF13362"/>
    </source>
</evidence>
<comment type="caution">
    <text evidence="3">The sequence shown here is derived from an EMBL/GenBank/DDBJ whole genome shotgun (WGS) entry which is preliminary data.</text>
</comment>
<sequence length="346" mass="37562">MTRFAKLDPGAIASGLARDTEAFCRYWFPNGRKVGNFWQMADVTGARGRSLAVRLKAHGGRQAGKWVDHATGEYGDLLDLLQHQLEPVAYPDLLRQATDYLGEAPVMPNDGPSRDEPAAVSNRQAAGRRLFSYGGPINNTLAEAYLRGRGIARFGPALAFHRGVYLRAEDGTRLEIPALLAAITDNAGRVTGCSRVFLNFETGSLADIEAPKRVLGRLHGNGVRFGKWANCTDLLVGEGLENTLSVGTALPSAALVSCLTANHLAAFNYPSSIQRLWIARDNDKTGARAAFRLADRADADGIEPVVLTPERNDFNLDLAECGVTELRRRLVALIDAQASEHDLWPS</sequence>
<protein>
    <submittedName>
        <fullName evidence="3">Uncharacterized protein</fullName>
    </submittedName>
</protein>
<feature type="domain" description="Toprim" evidence="1">
    <location>
        <begin position="234"/>
        <end position="322"/>
    </location>
</feature>
<accession>A0A2T7G3Q7</accession>
<evidence type="ECO:0000313" key="4">
    <source>
        <dbReference type="Proteomes" id="UP000244446"/>
    </source>
</evidence>
<reference evidence="3 4" key="1">
    <citation type="submission" date="2018-04" db="EMBL/GenBank/DDBJ databases">
        <title>Pelagivirga bohaiensis gen. nov., sp. nov., a bacterium isolated from the Bohai Sea.</title>
        <authorList>
            <person name="Ji X."/>
        </authorList>
    </citation>
    <scope>NUCLEOTIDE SEQUENCE [LARGE SCALE GENOMIC DNA]</scope>
    <source>
        <strain evidence="3 4">BH-SD19</strain>
    </source>
</reference>
<evidence type="ECO:0000313" key="3">
    <source>
        <dbReference type="EMBL" id="PVA09038.1"/>
    </source>
</evidence>
<dbReference type="InterPro" id="IPR006171">
    <property type="entry name" value="TOPRIM_dom"/>
</dbReference>
<dbReference type="Pfam" id="PF23639">
    <property type="entry name" value="DUF7146"/>
    <property type="match status" value="1"/>
</dbReference>
<feature type="domain" description="DUF7146" evidence="2">
    <location>
        <begin position="122"/>
        <end position="225"/>
    </location>
</feature>
<dbReference type="OrthoDB" id="9811157at2"/>
<dbReference type="EMBL" id="QCYH01000012">
    <property type="protein sequence ID" value="PVA09038.1"/>
    <property type="molecule type" value="Genomic_DNA"/>
</dbReference>
<dbReference type="AlphaFoldDB" id="A0A2T7G3Q7"/>
<gene>
    <name evidence="3" type="ORF">DC366_15885</name>
</gene>
<dbReference type="InterPro" id="IPR055570">
    <property type="entry name" value="DUF7146"/>
</dbReference>
<name>A0A2T7G3Q7_9RHOB</name>